<gene>
    <name evidence="1" type="ORF">MSG28_007361</name>
</gene>
<organism evidence="1 2">
    <name type="scientific">Choristoneura fumiferana</name>
    <name type="common">Spruce budworm moth</name>
    <name type="synonym">Archips fumiferana</name>
    <dbReference type="NCBI Taxonomy" id="7141"/>
    <lineage>
        <taxon>Eukaryota</taxon>
        <taxon>Metazoa</taxon>
        <taxon>Ecdysozoa</taxon>
        <taxon>Arthropoda</taxon>
        <taxon>Hexapoda</taxon>
        <taxon>Insecta</taxon>
        <taxon>Pterygota</taxon>
        <taxon>Neoptera</taxon>
        <taxon>Endopterygota</taxon>
        <taxon>Lepidoptera</taxon>
        <taxon>Glossata</taxon>
        <taxon>Ditrysia</taxon>
        <taxon>Tortricoidea</taxon>
        <taxon>Tortricidae</taxon>
        <taxon>Tortricinae</taxon>
        <taxon>Choristoneura</taxon>
    </lineage>
</organism>
<accession>A0ACC0JX13</accession>
<dbReference type="EMBL" id="CM046112">
    <property type="protein sequence ID" value="KAI8428625.1"/>
    <property type="molecule type" value="Genomic_DNA"/>
</dbReference>
<evidence type="ECO:0000313" key="1">
    <source>
        <dbReference type="EMBL" id="KAI8428625.1"/>
    </source>
</evidence>
<dbReference type="Proteomes" id="UP001064048">
    <property type="component" value="Chromosome 12"/>
</dbReference>
<name>A0ACC0JX13_CHOFU</name>
<sequence length="318" mass="35118">MVREVLQTFDPTMFQNIHINRNSVDEQVKTILDRNPVWRTETFNAWLLKAVTVIDLTTLSGDDTTSNVTRLCIRAAHPLSQKLTEDLGLSNSEKVRTAAVCVYPNRVADAYSVLKRMDLTAQIQVASVATGFPSGLYPLQTRLHEIKKAVEDGATEIDVVLDRSLVLTGKWDVLYDEVQAMRKECSDAHLKVILGVGELGTYENVYKASMISMMAGADFIKTSTGKEAVNATLPVGLVMCRAIRKFYQMTGQRVGLKPAGGIKTARDAVNWLVLVHTELGPEWLSPTLFRIGASSLLDVIEKHLQSNAAPFKAEQLQG</sequence>
<comment type="caution">
    <text evidence="1">The sequence shown here is derived from an EMBL/GenBank/DDBJ whole genome shotgun (WGS) entry which is preliminary data.</text>
</comment>
<protein>
    <submittedName>
        <fullName evidence="1">Uncharacterized protein</fullName>
    </submittedName>
</protein>
<reference evidence="1 2" key="1">
    <citation type="journal article" date="2022" name="Genome Biol. Evol.">
        <title>The Spruce Budworm Genome: Reconstructing the Evolutionary History of Antifreeze Proteins.</title>
        <authorList>
            <person name="Beliveau C."/>
            <person name="Gagne P."/>
            <person name="Picq S."/>
            <person name="Vernygora O."/>
            <person name="Keeling C.I."/>
            <person name="Pinkney K."/>
            <person name="Doucet D."/>
            <person name="Wen F."/>
            <person name="Johnston J.S."/>
            <person name="Maaroufi H."/>
            <person name="Boyle B."/>
            <person name="Laroche J."/>
            <person name="Dewar K."/>
            <person name="Juretic N."/>
            <person name="Blackburn G."/>
            <person name="Nisole A."/>
            <person name="Brunet B."/>
            <person name="Brandao M."/>
            <person name="Lumley L."/>
            <person name="Duan J."/>
            <person name="Quan G."/>
            <person name="Lucarotti C.J."/>
            <person name="Roe A.D."/>
            <person name="Sperling F.A.H."/>
            <person name="Levesque R.C."/>
            <person name="Cusson M."/>
        </authorList>
    </citation>
    <scope>NUCLEOTIDE SEQUENCE [LARGE SCALE GENOMIC DNA]</scope>
    <source>
        <strain evidence="1">Glfc:IPQL:Cfum</strain>
    </source>
</reference>
<keyword evidence="2" id="KW-1185">Reference proteome</keyword>
<proteinExistence type="predicted"/>
<evidence type="ECO:0000313" key="2">
    <source>
        <dbReference type="Proteomes" id="UP001064048"/>
    </source>
</evidence>